<gene>
    <name evidence="2" type="primary">LOC102805922</name>
</gene>
<sequence length="347" mass="39333">MKSSNKPDPTGIADESDKLQDMYTTTEISLVDSGVGYMSDSSSVFKINKRISSDMSSISKPEETVRNAQYVDKASRNTAEVENWQELFERPTAQQRKQFYQQRQKEKQHKMQRVPQIMYHSDKVRLVDNVAGQRILKELSVMDRIGKHPDGEMQWRSIAPIPARLSVHTHGEKTGNTKFGLLNMSWTSGLPKFQHDSRIGNECNIPQLDISRDQGRQRLQDYMLPSSSSFIASNLHRNWQAKRCNLLTSCSSQATHSDYQWESHKTIKISTASADTTLPPRDGKIQNCVTTNVKQQMPPSLNLPKMRPTAIIGTKALNKLNSNSKLPDITASLRFLTSRKDEVPQNA</sequence>
<dbReference type="RefSeq" id="XP_006825599.1">
    <property type="nucleotide sequence ID" value="XM_006825536.1"/>
</dbReference>
<reference evidence="2" key="1">
    <citation type="submission" date="2025-08" db="UniProtKB">
        <authorList>
            <consortium name="RefSeq"/>
        </authorList>
    </citation>
    <scope>IDENTIFICATION</scope>
    <source>
        <tissue evidence="2">Testes</tissue>
    </source>
</reference>
<keyword evidence="1" id="KW-1185">Reference proteome</keyword>
<accession>A0ABM0N008</accession>
<dbReference type="Proteomes" id="UP000694865">
    <property type="component" value="Unplaced"/>
</dbReference>
<proteinExistence type="predicted"/>
<protein>
    <submittedName>
        <fullName evidence="2">Uncharacterized protein LOC102805922</fullName>
    </submittedName>
</protein>
<evidence type="ECO:0000313" key="2">
    <source>
        <dbReference type="RefSeq" id="XP_006825599.1"/>
    </source>
</evidence>
<organism evidence="1 2">
    <name type="scientific">Saccoglossus kowalevskii</name>
    <name type="common">Acorn worm</name>
    <dbReference type="NCBI Taxonomy" id="10224"/>
    <lineage>
        <taxon>Eukaryota</taxon>
        <taxon>Metazoa</taxon>
        <taxon>Hemichordata</taxon>
        <taxon>Enteropneusta</taxon>
        <taxon>Harrimaniidae</taxon>
        <taxon>Saccoglossus</taxon>
    </lineage>
</organism>
<dbReference type="GeneID" id="102805922"/>
<name>A0ABM0N008_SACKO</name>
<evidence type="ECO:0000313" key="1">
    <source>
        <dbReference type="Proteomes" id="UP000694865"/>
    </source>
</evidence>